<dbReference type="InterPro" id="IPR008965">
    <property type="entry name" value="CBM2/CBM3_carb-bd_dom_sf"/>
</dbReference>
<dbReference type="Gene3D" id="2.60.40.680">
    <property type="match status" value="1"/>
</dbReference>
<feature type="domain" description="EF-hand" evidence="1">
    <location>
        <begin position="149"/>
        <end position="184"/>
    </location>
</feature>
<dbReference type="AlphaFoldDB" id="A0A1V1PD06"/>
<dbReference type="InterPro" id="IPR002048">
    <property type="entry name" value="EF_hand_dom"/>
</dbReference>
<reference evidence="3" key="1">
    <citation type="submission" date="2012-11" db="EMBL/GenBank/DDBJ databases">
        <authorList>
            <person name="Lucero-Rivera Y.E."/>
            <person name="Tovar-Ramirez D."/>
        </authorList>
    </citation>
    <scope>NUCLEOTIDE SEQUENCE [LARGE SCALE GENOMIC DNA]</scope>
    <source>
        <strain evidence="3">Araruama</strain>
    </source>
</reference>
<dbReference type="Proteomes" id="UP000189670">
    <property type="component" value="Unassembled WGS sequence"/>
</dbReference>
<comment type="caution">
    <text evidence="2">The sequence shown here is derived from an EMBL/GenBank/DDBJ whole genome shotgun (WGS) entry which is preliminary data.</text>
</comment>
<protein>
    <recommendedName>
        <fullName evidence="1">EF-hand domain-containing protein</fullName>
    </recommendedName>
</protein>
<dbReference type="GO" id="GO:0030246">
    <property type="term" value="F:carbohydrate binding"/>
    <property type="evidence" value="ECO:0007669"/>
    <property type="project" value="InterPro"/>
</dbReference>
<evidence type="ECO:0000313" key="2">
    <source>
        <dbReference type="EMBL" id="ETR72767.1"/>
    </source>
</evidence>
<dbReference type="EMBL" id="ATBP01000114">
    <property type="protein sequence ID" value="ETR72767.1"/>
    <property type="molecule type" value="Genomic_DNA"/>
</dbReference>
<accession>A0A1V1PD06</accession>
<name>A0A1V1PD06_9BACT</name>
<organism evidence="2 3">
    <name type="scientific">Candidatus Magnetoglobus multicellularis str. Araruama</name>
    <dbReference type="NCBI Taxonomy" id="890399"/>
    <lineage>
        <taxon>Bacteria</taxon>
        <taxon>Pseudomonadati</taxon>
        <taxon>Thermodesulfobacteriota</taxon>
        <taxon>Desulfobacteria</taxon>
        <taxon>Desulfobacterales</taxon>
        <taxon>Desulfobacteraceae</taxon>
        <taxon>Candidatus Magnetoglobus</taxon>
    </lineage>
</organism>
<evidence type="ECO:0000259" key="1">
    <source>
        <dbReference type="PROSITE" id="PS50222"/>
    </source>
</evidence>
<proteinExistence type="predicted"/>
<gene>
    <name evidence="2" type="ORF">OMM_01456</name>
</gene>
<dbReference type="PROSITE" id="PS50222">
    <property type="entry name" value="EF_HAND_2"/>
    <property type="match status" value="1"/>
</dbReference>
<dbReference type="GO" id="GO:0005509">
    <property type="term" value="F:calcium ion binding"/>
    <property type="evidence" value="ECO:0007669"/>
    <property type="project" value="InterPro"/>
</dbReference>
<evidence type="ECO:0000313" key="3">
    <source>
        <dbReference type="Proteomes" id="UP000189670"/>
    </source>
</evidence>
<sequence>MKSIINTLTIVILVNIFVCFDISANNLIISDQRADKGEDIFFEISINSALNDVKSFGFQIEYPADRLEFDPDNYEIGPLLSQGQGYLTVGEDDQGMIRVGWFCMLNYKIPKHANGVLLKLKFTTLCCKNAELKFVSVYDHFADWPIKNGNFSIIENSFCRLDFNGDSRIGLPEVIELMRYLSDDQF</sequence>
<dbReference type="SUPFAM" id="SSF49384">
    <property type="entry name" value="Carbohydrate-binding domain"/>
    <property type="match status" value="1"/>
</dbReference>